<sequence length="132" mass="14784">MNALNAALPLISVLIGSAITYLLNVRTRRLSKIDDLFHDAMAAVALVVARQKWVNSVSVIEGSQLQERDALWAQLDREGVENYARSIADARAALARASAYAPELREYFFSADMDTVYNRADEILSKLRSRLR</sequence>
<evidence type="ECO:0000313" key="2">
    <source>
        <dbReference type="EMBL" id="WTZ13316.1"/>
    </source>
</evidence>
<gene>
    <name evidence="2" type="ORF">OG699_38330</name>
</gene>
<protein>
    <submittedName>
        <fullName evidence="2">Uncharacterized protein</fullName>
    </submittedName>
</protein>
<organism evidence="2">
    <name type="scientific">Streptomyces sp. NBC_01393</name>
    <dbReference type="NCBI Taxonomy" id="2903851"/>
    <lineage>
        <taxon>Bacteria</taxon>
        <taxon>Bacillati</taxon>
        <taxon>Actinomycetota</taxon>
        <taxon>Actinomycetes</taxon>
        <taxon>Kitasatosporales</taxon>
        <taxon>Streptomycetaceae</taxon>
        <taxon>Streptomyces</taxon>
    </lineage>
</organism>
<proteinExistence type="predicted"/>
<feature type="transmembrane region" description="Helical" evidence="1">
    <location>
        <begin position="6"/>
        <end position="23"/>
    </location>
</feature>
<reference evidence="2" key="1">
    <citation type="submission" date="2022-10" db="EMBL/GenBank/DDBJ databases">
        <title>The complete genomes of actinobacterial strains from the NBC collection.</title>
        <authorList>
            <person name="Joergensen T.S."/>
            <person name="Alvarez Arevalo M."/>
            <person name="Sterndorff E.B."/>
            <person name="Faurdal D."/>
            <person name="Vuksanovic O."/>
            <person name="Mourched A.-S."/>
            <person name="Charusanti P."/>
            <person name="Shaw S."/>
            <person name="Blin K."/>
            <person name="Weber T."/>
        </authorList>
    </citation>
    <scope>NUCLEOTIDE SEQUENCE</scope>
    <source>
        <strain evidence="2">NBC_01393</strain>
    </source>
</reference>
<keyword evidence="1" id="KW-0812">Transmembrane</keyword>
<evidence type="ECO:0000256" key="1">
    <source>
        <dbReference type="SAM" id="Phobius"/>
    </source>
</evidence>
<accession>A0AAU3IDR8</accession>
<keyword evidence="1" id="KW-1133">Transmembrane helix</keyword>
<dbReference type="AlphaFoldDB" id="A0AAU3IDR8"/>
<name>A0AAU3IDR8_9ACTN</name>
<dbReference type="EMBL" id="CP109546">
    <property type="protein sequence ID" value="WTZ13316.1"/>
    <property type="molecule type" value="Genomic_DNA"/>
</dbReference>
<keyword evidence="1" id="KW-0472">Membrane</keyword>